<feature type="compositionally biased region" description="Acidic residues" evidence="1">
    <location>
        <begin position="7"/>
        <end position="22"/>
    </location>
</feature>
<proteinExistence type="predicted"/>
<protein>
    <recommendedName>
        <fullName evidence="4">RRM domain-containing protein</fullName>
    </recommendedName>
</protein>
<accession>A0A401PLF7</accession>
<evidence type="ECO:0000313" key="3">
    <source>
        <dbReference type="Proteomes" id="UP000288216"/>
    </source>
</evidence>
<reference evidence="2 3" key="1">
    <citation type="journal article" date="2018" name="Nat. Ecol. Evol.">
        <title>Shark genomes provide insights into elasmobranch evolution and the origin of vertebrates.</title>
        <authorList>
            <person name="Hara Y"/>
            <person name="Yamaguchi K"/>
            <person name="Onimaru K"/>
            <person name="Kadota M"/>
            <person name="Koyanagi M"/>
            <person name="Keeley SD"/>
            <person name="Tatsumi K"/>
            <person name="Tanaka K"/>
            <person name="Motone F"/>
            <person name="Kageyama Y"/>
            <person name="Nozu R"/>
            <person name="Adachi N"/>
            <person name="Nishimura O"/>
            <person name="Nakagawa R"/>
            <person name="Tanegashima C"/>
            <person name="Kiyatake I"/>
            <person name="Matsumoto R"/>
            <person name="Murakumo K"/>
            <person name="Nishida K"/>
            <person name="Terakita A"/>
            <person name="Kuratani S"/>
            <person name="Sato K"/>
            <person name="Hyodo S Kuraku.S."/>
        </authorList>
    </citation>
    <scope>NUCLEOTIDE SEQUENCE [LARGE SCALE GENOMIC DNA]</scope>
</reference>
<dbReference type="AlphaFoldDB" id="A0A401PLF7"/>
<dbReference type="Proteomes" id="UP000288216">
    <property type="component" value="Unassembled WGS sequence"/>
</dbReference>
<organism evidence="2 3">
    <name type="scientific">Scyliorhinus torazame</name>
    <name type="common">Cloudy catshark</name>
    <name type="synonym">Catulus torazame</name>
    <dbReference type="NCBI Taxonomy" id="75743"/>
    <lineage>
        <taxon>Eukaryota</taxon>
        <taxon>Metazoa</taxon>
        <taxon>Chordata</taxon>
        <taxon>Craniata</taxon>
        <taxon>Vertebrata</taxon>
        <taxon>Chondrichthyes</taxon>
        <taxon>Elasmobranchii</taxon>
        <taxon>Galeomorphii</taxon>
        <taxon>Galeoidea</taxon>
        <taxon>Carcharhiniformes</taxon>
        <taxon>Scyliorhinidae</taxon>
        <taxon>Scyliorhinus</taxon>
    </lineage>
</organism>
<evidence type="ECO:0000256" key="1">
    <source>
        <dbReference type="SAM" id="MobiDB-lite"/>
    </source>
</evidence>
<comment type="caution">
    <text evidence="2">The sequence shown here is derived from an EMBL/GenBank/DDBJ whole genome shotgun (WGS) entry which is preliminary data.</text>
</comment>
<name>A0A401PLF7_SCYTO</name>
<dbReference type="EMBL" id="BFAA01000804">
    <property type="protein sequence ID" value="GCB73972.1"/>
    <property type="molecule type" value="Genomic_DNA"/>
</dbReference>
<sequence>MVKAPDGAEDEDDEEENEDEEKGEMAVPKKSGKRTKEEKKVVTPAKQHKTENDASILLFVGNLNPEKNFEKLKKVLNGFFTIQEETFSHRWPN</sequence>
<evidence type="ECO:0000313" key="2">
    <source>
        <dbReference type="EMBL" id="GCB73972.1"/>
    </source>
</evidence>
<keyword evidence="3" id="KW-1185">Reference proteome</keyword>
<feature type="region of interest" description="Disordered" evidence="1">
    <location>
        <begin position="1"/>
        <end position="47"/>
    </location>
</feature>
<gene>
    <name evidence="2" type="ORF">scyTo_0003056</name>
</gene>
<dbReference type="STRING" id="75743.A0A401PLF7"/>
<evidence type="ECO:0008006" key="4">
    <source>
        <dbReference type="Google" id="ProtNLM"/>
    </source>
</evidence>